<comment type="caution">
    <text evidence="2">The sequence shown here is derived from an EMBL/GenBank/DDBJ whole genome shotgun (WGS) entry which is preliminary data.</text>
</comment>
<organism evidence="2 3">
    <name type="scientific">Lentilactobacillus diolivorans DSM 14421</name>
    <dbReference type="NCBI Taxonomy" id="1423739"/>
    <lineage>
        <taxon>Bacteria</taxon>
        <taxon>Bacillati</taxon>
        <taxon>Bacillota</taxon>
        <taxon>Bacilli</taxon>
        <taxon>Lactobacillales</taxon>
        <taxon>Lactobacillaceae</taxon>
        <taxon>Lentilactobacillus</taxon>
    </lineage>
</organism>
<evidence type="ECO:0000259" key="1">
    <source>
        <dbReference type="Pfam" id="PF01965"/>
    </source>
</evidence>
<evidence type="ECO:0000313" key="3">
    <source>
        <dbReference type="Proteomes" id="UP000052013"/>
    </source>
</evidence>
<dbReference type="SUPFAM" id="SSF52317">
    <property type="entry name" value="Class I glutamine amidotransferase-like"/>
    <property type="match status" value="1"/>
</dbReference>
<evidence type="ECO:0000313" key="2">
    <source>
        <dbReference type="EMBL" id="KRL66498.1"/>
    </source>
</evidence>
<dbReference type="STRING" id="1423739.FC85_GL002804"/>
<gene>
    <name evidence="2" type="ORF">FC85_GL002804</name>
</gene>
<dbReference type="InterPro" id="IPR029062">
    <property type="entry name" value="Class_I_gatase-like"/>
</dbReference>
<reference evidence="2 3" key="1">
    <citation type="journal article" date="2015" name="Genome Announc.">
        <title>Expanding the biotechnology potential of lactobacilli through comparative genomics of 213 strains and associated genera.</title>
        <authorList>
            <person name="Sun Z."/>
            <person name="Harris H.M."/>
            <person name="McCann A."/>
            <person name="Guo C."/>
            <person name="Argimon S."/>
            <person name="Zhang W."/>
            <person name="Yang X."/>
            <person name="Jeffery I.B."/>
            <person name="Cooney J.C."/>
            <person name="Kagawa T.F."/>
            <person name="Liu W."/>
            <person name="Song Y."/>
            <person name="Salvetti E."/>
            <person name="Wrobel A."/>
            <person name="Rasinkangas P."/>
            <person name="Parkhill J."/>
            <person name="Rea M.C."/>
            <person name="O'Sullivan O."/>
            <person name="Ritari J."/>
            <person name="Douillard F.P."/>
            <person name="Paul Ross R."/>
            <person name="Yang R."/>
            <person name="Briner A.E."/>
            <person name="Felis G.E."/>
            <person name="de Vos W.M."/>
            <person name="Barrangou R."/>
            <person name="Klaenhammer T.R."/>
            <person name="Caufield P.W."/>
            <person name="Cui Y."/>
            <person name="Zhang H."/>
            <person name="O'Toole P.W."/>
        </authorList>
    </citation>
    <scope>NUCLEOTIDE SEQUENCE [LARGE SCALE GENOMIC DNA]</scope>
    <source>
        <strain evidence="2 3">DSM 14421</strain>
    </source>
</reference>
<dbReference type="AlphaFoldDB" id="A0A0R1SJ50"/>
<dbReference type="Pfam" id="PF01965">
    <property type="entry name" value="DJ-1_PfpI"/>
    <property type="match status" value="1"/>
</dbReference>
<dbReference type="PATRIC" id="fig|1423739.3.peg.2917"/>
<protein>
    <submittedName>
        <fullName evidence="2">DJ-1 PfpI family protein</fullName>
    </submittedName>
</protein>
<accession>A0A0R1SJ50</accession>
<sequence length="196" mass="22101">MKNAIIVLLDHYADWEPGYLTGILNQKKDWTVKYASNQAISHSIGGLMTKVDYQLSELSSLNQIDLLVLVGGKSWTLENRALYQIVRKQLTGGLPLAAICGSVDYLARSGFLNDYRHTGNAQYLWKTYQNYHNQNGFVKAQAFRDKNLVTANGTAALDFTELALDLIGEGEKAAKQEVDLYRLGFYDYCRKYGNPF</sequence>
<dbReference type="RefSeq" id="WP_057864374.1">
    <property type="nucleotide sequence ID" value="NZ_AZEY01000041.1"/>
</dbReference>
<dbReference type="Proteomes" id="UP000052013">
    <property type="component" value="Unassembled WGS sequence"/>
</dbReference>
<feature type="domain" description="DJ-1/PfpI" evidence="1">
    <location>
        <begin position="3"/>
        <end position="162"/>
    </location>
</feature>
<dbReference type="EMBL" id="AZEY01000041">
    <property type="protein sequence ID" value="KRL66498.1"/>
    <property type="molecule type" value="Genomic_DNA"/>
</dbReference>
<name>A0A0R1SJ50_9LACO</name>
<dbReference type="Gene3D" id="3.40.50.880">
    <property type="match status" value="1"/>
</dbReference>
<dbReference type="InterPro" id="IPR002818">
    <property type="entry name" value="DJ-1/PfpI"/>
</dbReference>
<proteinExistence type="predicted"/>